<dbReference type="Proteomes" id="UP000502823">
    <property type="component" value="Unassembled WGS sequence"/>
</dbReference>
<evidence type="ECO:0000256" key="1">
    <source>
        <dbReference type="SAM" id="MobiDB-lite"/>
    </source>
</evidence>
<dbReference type="Pfam" id="PF06278">
    <property type="entry name" value="CNDH2_N"/>
    <property type="match status" value="1"/>
</dbReference>
<dbReference type="OrthoDB" id="10038475at2759"/>
<reference evidence="4" key="1">
    <citation type="submission" date="2020-01" db="EMBL/GenBank/DDBJ databases">
        <title>Draft genome sequence of the Termite Coptotermes fromosanus.</title>
        <authorList>
            <person name="Itakura S."/>
            <person name="Yosikawa Y."/>
            <person name="Umezawa K."/>
        </authorList>
    </citation>
    <scope>NUCLEOTIDE SEQUENCE [LARGE SCALE GENOMIC DNA]</scope>
</reference>
<protein>
    <recommendedName>
        <fullName evidence="2">Condensin II complex subunit H2 N-terminal domain-containing protein</fullName>
    </recommendedName>
</protein>
<accession>A0A6L2PBS9</accession>
<name>A0A6L2PBS9_COPFO</name>
<gene>
    <name evidence="3" type="ORF">Cfor_09929</name>
</gene>
<evidence type="ECO:0000259" key="2">
    <source>
        <dbReference type="Pfam" id="PF06278"/>
    </source>
</evidence>
<proteinExistence type="predicted"/>
<dbReference type="InParanoid" id="A0A6L2PBS9"/>
<sequence>MRDHDEASKILLKIEELTKTLNKGPRIWNDHLAKYLDEYVACVEDMSGDDTRGVMAISFVQAGRMLESSSKVYATNVDYLWQFMTEVMEVLRMNRCSKNNAKRSETCVETADSSENHEESPQKRRKRAVFKDFEEIVVNVIDPDMKVTERNELIKPLPLQHVVTKPDWKWRKSSYKIVDVDGDTVVPSDYSVMLQTSRDGKLQMNMLKEVISECSEVVPTSQQSTGELIRFLELLIKELSHGDTSRGSNDDPTVGNPLSQGTTSEYACTELPEPPVPLSLPVTPPTSPEPATRSASDVETPERIKRSLSEAGSEKEVCAAAYSARR</sequence>
<keyword evidence="4" id="KW-1185">Reference proteome</keyword>
<feature type="domain" description="Condensin II complex subunit H2 N-terminal" evidence="2">
    <location>
        <begin position="27"/>
        <end position="112"/>
    </location>
</feature>
<evidence type="ECO:0000313" key="3">
    <source>
        <dbReference type="EMBL" id="GFG29911.1"/>
    </source>
</evidence>
<feature type="compositionally biased region" description="Polar residues" evidence="1">
    <location>
        <begin position="245"/>
        <end position="266"/>
    </location>
</feature>
<evidence type="ECO:0000313" key="4">
    <source>
        <dbReference type="Proteomes" id="UP000502823"/>
    </source>
</evidence>
<feature type="region of interest" description="Disordered" evidence="1">
    <location>
        <begin position="102"/>
        <end position="125"/>
    </location>
</feature>
<comment type="caution">
    <text evidence="3">The sequence shown here is derived from an EMBL/GenBank/DDBJ whole genome shotgun (WGS) entry which is preliminary data.</text>
</comment>
<feature type="compositionally biased region" description="Basic and acidic residues" evidence="1">
    <location>
        <begin position="300"/>
        <end position="317"/>
    </location>
</feature>
<organism evidence="3 4">
    <name type="scientific">Coptotermes formosanus</name>
    <name type="common">Formosan subterranean termite</name>
    <dbReference type="NCBI Taxonomy" id="36987"/>
    <lineage>
        <taxon>Eukaryota</taxon>
        <taxon>Metazoa</taxon>
        <taxon>Ecdysozoa</taxon>
        <taxon>Arthropoda</taxon>
        <taxon>Hexapoda</taxon>
        <taxon>Insecta</taxon>
        <taxon>Pterygota</taxon>
        <taxon>Neoptera</taxon>
        <taxon>Polyneoptera</taxon>
        <taxon>Dictyoptera</taxon>
        <taxon>Blattodea</taxon>
        <taxon>Blattoidea</taxon>
        <taxon>Termitoidae</taxon>
        <taxon>Rhinotermitidae</taxon>
        <taxon>Coptotermes</taxon>
    </lineage>
</organism>
<dbReference type="EMBL" id="BLKM01000181">
    <property type="protein sequence ID" value="GFG29911.1"/>
    <property type="molecule type" value="Genomic_DNA"/>
</dbReference>
<feature type="compositionally biased region" description="Pro residues" evidence="1">
    <location>
        <begin position="272"/>
        <end position="288"/>
    </location>
</feature>
<dbReference type="InterPro" id="IPR009378">
    <property type="entry name" value="H2_N"/>
</dbReference>
<feature type="region of interest" description="Disordered" evidence="1">
    <location>
        <begin position="241"/>
        <end position="326"/>
    </location>
</feature>
<dbReference type="AlphaFoldDB" id="A0A6L2PBS9"/>